<reference evidence="2" key="1">
    <citation type="journal article" date="2020" name="Cell">
        <title>Large-Scale Comparative Analyses of Tick Genomes Elucidate Their Genetic Diversity and Vector Capacities.</title>
        <authorList>
            <consortium name="Tick Genome and Microbiome Consortium (TIGMIC)"/>
            <person name="Jia N."/>
            <person name="Wang J."/>
            <person name="Shi W."/>
            <person name="Du L."/>
            <person name="Sun Y."/>
            <person name="Zhan W."/>
            <person name="Jiang J.F."/>
            <person name="Wang Q."/>
            <person name="Zhang B."/>
            <person name="Ji P."/>
            <person name="Bell-Sakyi L."/>
            <person name="Cui X.M."/>
            <person name="Yuan T.T."/>
            <person name="Jiang B.G."/>
            <person name="Yang W.F."/>
            <person name="Lam T.T."/>
            <person name="Chang Q.C."/>
            <person name="Ding S.J."/>
            <person name="Wang X.J."/>
            <person name="Zhu J.G."/>
            <person name="Ruan X.D."/>
            <person name="Zhao L."/>
            <person name="Wei J.T."/>
            <person name="Ye R.Z."/>
            <person name="Que T.C."/>
            <person name="Du C.H."/>
            <person name="Zhou Y.H."/>
            <person name="Cheng J.X."/>
            <person name="Dai P.F."/>
            <person name="Guo W.B."/>
            <person name="Han X.H."/>
            <person name="Huang E.J."/>
            <person name="Li L.F."/>
            <person name="Wei W."/>
            <person name="Gao Y.C."/>
            <person name="Liu J.Z."/>
            <person name="Shao H.Z."/>
            <person name="Wang X."/>
            <person name="Wang C.C."/>
            <person name="Yang T.C."/>
            <person name="Huo Q.B."/>
            <person name="Li W."/>
            <person name="Chen H.Y."/>
            <person name="Chen S.E."/>
            <person name="Zhou L.G."/>
            <person name="Ni X.B."/>
            <person name="Tian J.H."/>
            <person name="Sheng Y."/>
            <person name="Liu T."/>
            <person name="Pan Y.S."/>
            <person name="Xia L.Y."/>
            <person name="Li J."/>
            <person name="Zhao F."/>
            <person name="Cao W.C."/>
        </authorList>
    </citation>
    <scope>NUCLEOTIDE SEQUENCE</scope>
    <source>
        <strain evidence="2">Rmic-2018</strain>
    </source>
</reference>
<evidence type="ECO:0000313" key="2">
    <source>
        <dbReference type="EMBL" id="KAH8030808.1"/>
    </source>
</evidence>
<dbReference type="AlphaFoldDB" id="A0A9J6E9M6"/>
<dbReference type="Proteomes" id="UP000821866">
    <property type="component" value="Chromosome 3"/>
</dbReference>
<evidence type="ECO:0000313" key="3">
    <source>
        <dbReference type="Proteomes" id="UP000821866"/>
    </source>
</evidence>
<evidence type="ECO:0000256" key="1">
    <source>
        <dbReference type="SAM" id="MobiDB-lite"/>
    </source>
</evidence>
<proteinExistence type="predicted"/>
<name>A0A9J6E9M6_RHIMP</name>
<keyword evidence="3" id="KW-1185">Reference proteome</keyword>
<gene>
    <name evidence="2" type="ORF">HPB51_011852</name>
</gene>
<accession>A0A9J6E9M6</accession>
<sequence length="282" mass="30800">MLLVYIQFPSGSRECHFLLGPRFGRGPRVPRASPVPINLATRRRIRVHQAEGGHTVIATIATVFSTLDTARQYYIFWRSPVRDHRDHAYWGYASDSALLFGYLPPQECMLLLLPCPGASQADAACSPTATAPSATGTSDSGSSSSASTHVRACSAAVRRSAGPTLPLALLGPAPIPWFRYDDAVPQVLVVDLNFQPAFTFLTALVITVFITWLGKWLQRYQPAPPPATLWRCPTCKQVVSGPGPLPPEGSKRQGKTKRRRRFIPHAAPLLAPFPLQPLLRSG</sequence>
<dbReference type="EMBL" id="JABSTU010000005">
    <property type="protein sequence ID" value="KAH8030808.1"/>
    <property type="molecule type" value="Genomic_DNA"/>
</dbReference>
<feature type="region of interest" description="Disordered" evidence="1">
    <location>
        <begin position="124"/>
        <end position="145"/>
    </location>
</feature>
<comment type="caution">
    <text evidence="2">The sequence shown here is derived from an EMBL/GenBank/DDBJ whole genome shotgun (WGS) entry which is preliminary data.</text>
</comment>
<organism evidence="2 3">
    <name type="scientific">Rhipicephalus microplus</name>
    <name type="common">Cattle tick</name>
    <name type="synonym">Boophilus microplus</name>
    <dbReference type="NCBI Taxonomy" id="6941"/>
    <lineage>
        <taxon>Eukaryota</taxon>
        <taxon>Metazoa</taxon>
        <taxon>Ecdysozoa</taxon>
        <taxon>Arthropoda</taxon>
        <taxon>Chelicerata</taxon>
        <taxon>Arachnida</taxon>
        <taxon>Acari</taxon>
        <taxon>Parasitiformes</taxon>
        <taxon>Ixodida</taxon>
        <taxon>Ixodoidea</taxon>
        <taxon>Ixodidae</taxon>
        <taxon>Rhipicephalinae</taxon>
        <taxon>Rhipicephalus</taxon>
        <taxon>Boophilus</taxon>
    </lineage>
</organism>
<protein>
    <submittedName>
        <fullName evidence="2">Uncharacterized protein</fullName>
    </submittedName>
</protein>
<reference evidence="2" key="2">
    <citation type="submission" date="2021-09" db="EMBL/GenBank/DDBJ databases">
        <authorList>
            <person name="Jia N."/>
            <person name="Wang J."/>
            <person name="Shi W."/>
            <person name="Du L."/>
            <person name="Sun Y."/>
            <person name="Zhan W."/>
            <person name="Jiang J."/>
            <person name="Wang Q."/>
            <person name="Zhang B."/>
            <person name="Ji P."/>
            <person name="Sakyi L.B."/>
            <person name="Cui X."/>
            <person name="Yuan T."/>
            <person name="Jiang B."/>
            <person name="Yang W."/>
            <person name="Lam T.T.-Y."/>
            <person name="Chang Q."/>
            <person name="Ding S."/>
            <person name="Wang X."/>
            <person name="Zhu J."/>
            <person name="Ruan X."/>
            <person name="Zhao L."/>
            <person name="Wei J."/>
            <person name="Que T."/>
            <person name="Du C."/>
            <person name="Cheng J."/>
            <person name="Dai P."/>
            <person name="Han X."/>
            <person name="Huang E."/>
            <person name="Gao Y."/>
            <person name="Liu J."/>
            <person name="Shao H."/>
            <person name="Ye R."/>
            <person name="Li L."/>
            <person name="Wei W."/>
            <person name="Wang X."/>
            <person name="Wang C."/>
            <person name="Huo Q."/>
            <person name="Li W."/>
            <person name="Guo W."/>
            <person name="Chen H."/>
            <person name="Chen S."/>
            <person name="Zhou L."/>
            <person name="Zhou L."/>
            <person name="Ni X."/>
            <person name="Tian J."/>
            <person name="Zhou Y."/>
            <person name="Sheng Y."/>
            <person name="Liu T."/>
            <person name="Pan Y."/>
            <person name="Xia L."/>
            <person name="Li J."/>
            <person name="Zhao F."/>
            <person name="Cao W."/>
        </authorList>
    </citation>
    <scope>NUCLEOTIDE SEQUENCE</scope>
    <source>
        <strain evidence="2">Rmic-2018</strain>
        <tissue evidence="2">Larvae</tissue>
    </source>
</reference>